<sequence length="136" mass="15310">MKKLVFIVLFLGFFTAKMHAQVMAAKTQTVVIKSANLRCWTCKEKLEDYLVRENEDNMQSGMLKRTYNLLAGEIRIQYLPDRVSVDAIKTAINNAGFDADSTLATPDAYKLLPPICKRKEEGGGPQKGKPCHIEPY</sequence>
<comment type="caution">
    <text evidence="2">The sequence shown here is derived from an EMBL/GenBank/DDBJ whole genome shotgun (WGS) entry which is preliminary data.</text>
</comment>
<dbReference type="SUPFAM" id="SSF55008">
    <property type="entry name" value="HMA, heavy metal-associated domain"/>
    <property type="match status" value="1"/>
</dbReference>
<evidence type="ECO:0000313" key="3">
    <source>
        <dbReference type="Proteomes" id="UP001595906"/>
    </source>
</evidence>
<reference evidence="3" key="1">
    <citation type="journal article" date="2019" name="Int. J. Syst. Evol. Microbiol.">
        <title>The Global Catalogue of Microorganisms (GCM) 10K type strain sequencing project: providing services to taxonomists for standard genome sequencing and annotation.</title>
        <authorList>
            <consortium name="The Broad Institute Genomics Platform"/>
            <consortium name="The Broad Institute Genome Sequencing Center for Infectious Disease"/>
            <person name="Wu L."/>
            <person name="Ma J."/>
        </authorList>
    </citation>
    <scope>NUCLEOTIDE SEQUENCE [LARGE SCALE GENOMIC DNA]</scope>
    <source>
        <strain evidence="3">CECT 8010</strain>
    </source>
</reference>
<dbReference type="InterPro" id="IPR036163">
    <property type="entry name" value="HMA_dom_sf"/>
</dbReference>
<dbReference type="Gene3D" id="3.30.70.100">
    <property type="match status" value="1"/>
</dbReference>
<feature type="chain" id="PRO_5045888336" description="Copper chaperone CopZ" evidence="1">
    <location>
        <begin position="21"/>
        <end position="136"/>
    </location>
</feature>
<name>A0ABV8Q1G0_9BACT</name>
<keyword evidence="1" id="KW-0732">Signal</keyword>
<proteinExistence type="predicted"/>
<dbReference type="EMBL" id="JBHSDC010000027">
    <property type="protein sequence ID" value="MFC4232930.1"/>
    <property type="molecule type" value="Genomic_DNA"/>
</dbReference>
<dbReference type="RefSeq" id="WP_379014976.1">
    <property type="nucleotide sequence ID" value="NZ_JBHSDC010000027.1"/>
</dbReference>
<evidence type="ECO:0000313" key="2">
    <source>
        <dbReference type="EMBL" id="MFC4232930.1"/>
    </source>
</evidence>
<evidence type="ECO:0000256" key="1">
    <source>
        <dbReference type="SAM" id="SignalP"/>
    </source>
</evidence>
<organism evidence="2 3">
    <name type="scientific">Parasediminibacterium paludis</name>
    <dbReference type="NCBI Taxonomy" id="908966"/>
    <lineage>
        <taxon>Bacteria</taxon>
        <taxon>Pseudomonadati</taxon>
        <taxon>Bacteroidota</taxon>
        <taxon>Chitinophagia</taxon>
        <taxon>Chitinophagales</taxon>
        <taxon>Chitinophagaceae</taxon>
        <taxon>Parasediminibacterium</taxon>
    </lineage>
</organism>
<accession>A0ABV8Q1G0</accession>
<protein>
    <recommendedName>
        <fullName evidence="4">Copper chaperone CopZ</fullName>
    </recommendedName>
</protein>
<evidence type="ECO:0008006" key="4">
    <source>
        <dbReference type="Google" id="ProtNLM"/>
    </source>
</evidence>
<dbReference type="Proteomes" id="UP001595906">
    <property type="component" value="Unassembled WGS sequence"/>
</dbReference>
<gene>
    <name evidence="2" type="ORF">ACFOW1_13590</name>
</gene>
<feature type="signal peptide" evidence="1">
    <location>
        <begin position="1"/>
        <end position="20"/>
    </location>
</feature>
<keyword evidence="3" id="KW-1185">Reference proteome</keyword>